<keyword evidence="3" id="KW-1185">Reference proteome</keyword>
<sequence length="213" mass="23594">MLPLGGALLRHGRSMPTNPAGLPGNPTASMQPPDCRSRSQPLNGYDVSGADAPIRMGDLEVLLERMSMRQDERHREQTLELQEQTRGLQARLSSLEKHFEPSFSSSGHGPATRGRKQVMRTRQRASRSELDQGRTNEAVDSQNEDEEGNEGNEGGDEEEPSKLQKKEKAKHQAAIQKYSTQIFRGACGVKGKDWPDPDDVRINPATGVNIRKI</sequence>
<evidence type="ECO:0000313" key="3">
    <source>
        <dbReference type="Proteomes" id="UP001219525"/>
    </source>
</evidence>
<comment type="caution">
    <text evidence="2">The sequence shown here is derived from an EMBL/GenBank/DDBJ whole genome shotgun (WGS) entry which is preliminary data.</text>
</comment>
<gene>
    <name evidence="2" type="ORF">GGX14DRAFT_397487</name>
</gene>
<feature type="region of interest" description="Disordered" evidence="1">
    <location>
        <begin position="98"/>
        <end position="176"/>
    </location>
</feature>
<protein>
    <submittedName>
        <fullName evidence="2">Uncharacterized protein</fullName>
    </submittedName>
</protein>
<evidence type="ECO:0000256" key="1">
    <source>
        <dbReference type="SAM" id="MobiDB-lite"/>
    </source>
</evidence>
<reference evidence="2" key="1">
    <citation type="submission" date="2023-03" db="EMBL/GenBank/DDBJ databases">
        <title>Massive genome expansion in bonnet fungi (Mycena s.s.) driven by repeated elements and novel gene families across ecological guilds.</title>
        <authorList>
            <consortium name="Lawrence Berkeley National Laboratory"/>
            <person name="Harder C.B."/>
            <person name="Miyauchi S."/>
            <person name="Viragh M."/>
            <person name="Kuo A."/>
            <person name="Thoen E."/>
            <person name="Andreopoulos B."/>
            <person name="Lu D."/>
            <person name="Skrede I."/>
            <person name="Drula E."/>
            <person name="Henrissat B."/>
            <person name="Morin E."/>
            <person name="Kohler A."/>
            <person name="Barry K."/>
            <person name="LaButti K."/>
            <person name="Morin E."/>
            <person name="Salamov A."/>
            <person name="Lipzen A."/>
            <person name="Mereny Z."/>
            <person name="Hegedus B."/>
            <person name="Baldrian P."/>
            <person name="Stursova M."/>
            <person name="Weitz H."/>
            <person name="Taylor A."/>
            <person name="Grigoriev I.V."/>
            <person name="Nagy L.G."/>
            <person name="Martin F."/>
            <person name="Kauserud H."/>
        </authorList>
    </citation>
    <scope>NUCLEOTIDE SEQUENCE</scope>
    <source>
        <strain evidence="2">9144</strain>
    </source>
</reference>
<dbReference type="AlphaFoldDB" id="A0AAD6VAN3"/>
<name>A0AAD6VAN3_9AGAR</name>
<accession>A0AAD6VAN3</accession>
<dbReference type="EMBL" id="JARJCW010000042">
    <property type="protein sequence ID" value="KAJ7205788.1"/>
    <property type="molecule type" value="Genomic_DNA"/>
</dbReference>
<proteinExistence type="predicted"/>
<feature type="compositionally biased region" description="Basic residues" evidence="1">
    <location>
        <begin position="113"/>
        <end position="125"/>
    </location>
</feature>
<evidence type="ECO:0000313" key="2">
    <source>
        <dbReference type="EMBL" id="KAJ7205788.1"/>
    </source>
</evidence>
<dbReference type="Proteomes" id="UP001219525">
    <property type="component" value="Unassembled WGS sequence"/>
</dbReference>
<organism evidence="2 3">
    <name type="scientific">Mycena pura</name>
    <dbReference type="NCBI Taxonomy" id="153505"/>
    <lineage>
        <taxon>Eukaryota</taxon>
        <taxon>Fungi</taxon>
        <taxon>Dikarya</taxon>
        <taxon>Basidiomycota</taxon>
        <taxon>Agaricomycotina</taxon>
        <taxon>Agaricomycetes</taxon>
        <taxon>Agaricomycetidae</taxon>
        <taxon>Agaricales</taxon>
        <taxon>Marasmiineae</taxon>
        <taxon>Mycenaceae</taxon>
        <taxon>Mycena</taxon>
    </lineage>
</organism>
<feature type="compositionally biased region" description="Acidic residues" evidence="1">
    <location>
        <begin position="142"/>
        <end position="159"/>
    </location>
</feature>
<feature type="region of interest" description="Disordered" evidence="1">
    <location>
        <begin position="1"/>
        <end position="54"/>
    </location>
</feature>
<feature type="region of interest" description="Disordered" evidence="1">
    <location>
        <begin position="189"/>
        <end position="213"/>
    </location>
</feature>
<feature type="compositionally biased region" description="Basic and acidic residues" evidence="1">
    <location>
        <begin position="190"/>
        <end position="201"/>
    </location>
</feature>